<keyword evidence="1" id="KW-0472">Membrane</keyword>
<protein>
    <submittedName>
        <fullName evidence="2">Uncharacterized protein</fullName>
    </submittedName>
</protein>
<organism evidence="2 3">
    <name type="scientific">Truncatella angustata</name>
    <dbReference type="NCBI Taxonomy" id="152316"/>
    <lineage>
        <taxon>Eukaryota</taxon>
        <taxon>Fungi</taxon>
        <taxon>Dikarya</taxon>
        <taxon>Ascomycota</taxon>
        <taxon>Pezizomycotina</taxon>
        <taxon>Sordariomycetes</taxon>
        <taxon>Xylariomycetidae</taxon>
        <taxon>Amphisphaeriales</taxon>
        <taxon>Sporocadaceae</taxon>
        <taxon>Truncatella</taxon>
    </lineage>
</organism>
<dbReference type="RefSeq" id="XP_045956436.1">
    <property type="nucleotide sequence ID" value="XM_046107718.1"/>
</dbReference>
<keyword evidence="1" id="KW-0812">Transmembrane</keyword>
<keyword evidence="3" id="KW-1185">Reference proteome</keyword>
<reference evidence="2" key="1">
    <citation type="journal article" date="2021" name="Nat. Commun.">
        <title>Genetic determinants of endophytism in the Arabidopsis root mycobiome.</title>
        <authorList>
            <person name="Mesny F."/>
            <person name="Miyauchi S."/>
            <person name="Thiergart T."/>
            <person name="Pickel B."/>
            <person name="Atanasova L."/>
            <person name="Karlsson M."/>
            <person name="Huettel B."/>
            <person name="Barry K.W."/>
            <person name="Haridas S."/>
            <person name="Chen C."/>
            <person name="Bauer D."/>
            <person name="Andreopoulos W."/>
            <person name="Pangilinan J."/>
            <person name="LaButti K."/>
            <person name="Riley R."/>
            <person name="Lipzen A."/>
            <person name="Clum A."/>
            <person name="Drula E."/>
            <person name="Henrissat B."/>
            <person name="Kohler A."/>
            <person name="Grigoriev I.V."/>
            <person name="Martin F.M."/>
            <person name="Hacquard S."/>
        </authorList>
    </citation>
    <scope>NUCLEOTIDE SEQUENCE</scope>
    <source>
        <strain evidence="2">MPI-SDFR-AT-0073</strain>
    </source>
</reference>
<dbReference type="GeneID" id="70136609"/>
<dbReference type="EMBL" id="JAGPXC010000006">
    <property type="protein sequence ID" value="KAH6652158.1"/>
    <property type="molecule type" value="Genomic_DNA"/>
</dbReference>
<evidence type="ECO:0000313" key="3">
    <source>
        <dbReference type="Proteomes" id="UP000758603"/>
    </source>
</evidence>
<keyword evidence="1" id="KW-1133">Transmembrane helix</keyword>
<comment type="caution">
    <text evidence="2">The sequence shown here is derived from an EMBL/GenBank/DDBJ whole genome shotgun (WGS) entry which is preliminary data.</text>
</comment>
<name>A0A9P8ZWN6_9PEZI</name>
<feature type="transmembrane region" description="Helical" evidence="1">
    <location>
        <begin position="32"/>
        <end position="50"/>
    </location>
</feature>
<accession>A0A9P8ZWN6</accession>
<dbReference type="Proteomes" id="UP000758603">
    <property type="component" value="Unassembled WGS sequence"/>
</dbReference>
<dbReference type="OrthoDB" id="5401779at2759"/>
<evidence type="ECO:0000313" key="2">
    <source>
        <dbReference type="EMBL" id="KAH6652158.1"/>
    </source>
</evidence>
<dbReference type="AlphaFoldDB" id="A0A9P8ZWN6"/>
<sequence length="98" mass="10883">MSESYARQVVTPLPAPDGYVVDFGHPQRRDVVATYTVMSIWLVLAFFFVLRKLYVDLLTRGHFGLDDVLLLIGWIASAAVQGTFYCESAIFIGVVGNP</sequence>
<gene>
    <name evidence="2" type="ORF">BKA67DRAFT_660923</name>
</gene>
<proteinExistence type="predicted"/>
<evidence type="ECO:0000256" key="1">
    <source>
        <dbReference type="SAM" id="Phobius"/>
    </source>
</evidence>